<evidence type="ECO:0000256" key="1">
    <source>
        <dbReference type="SAM" id="MobiDB-lite"/>
    </source>
</evidence>
<protein>
    <submittedName>
        <fullName evidence="2">Uncharacterized protein</fullName>
    </submittedName>
</protein>
<dbReference type="EMBL" id="VSSQ01035352">
    <property type="protein sequence ID" value="MPM87553.1"/>
    <property type="molecule type" value="Genomic_DNA"/>
</dbReference>
<accession>A0A645DFE2</accession>
<dbReference type="AlphaFoldDB" id="A0A645DFE2"/>
<feature type="compositionally biased region" description="Low complexity" evidence="1">
    <location>
        <begin position="231"/>
        <end position="280"/>
    </location>
</feature>
<gene>
    <name evidence="2" type="ORF">SDC9_134652</name>
</gene>
<comment type="caution">
    <text evidence="2">The sequence shown here is derived from an EMBL/GenBank/DDBJ whole genome shotgun (WGS) entry which is preliminary data.</text>
</comment>
<organism evidence="2">
    <name type="scientific">bioreactor metagenome</name>
    <dbReference type="NCBI Taxonomy" id="1076179"/>
    <lineage>
        <taxon>unclassified sequences</taxon>
        <taxon>metagenomes</taxon>
        <taxon>ecological metagenomes</taxon>
    </lineage>
</organism>
<reference evidence="2" key="1">
    <citation type="submission" date="2019-08" db="EMBL/GenBank/DDBJ databases">
        <authorList>
            <person name="Kucharzyk K."/>
            <person name="Murdoch R.W."/>
            <person name="Higgins S."/>
            <person name="Loffler F."/>
        </authorList>
    </citation>
    <scope>NUCLEOTIDE SEQUENCE</scope>
</reference>
<sequence length="389" mass="41402">MYGEGAPTLIVGYTSTNLSDKFMGVYTYLKEKNTMQKVDERSYSEYALADFTGTGIDDLIVLSPATQPGPMQASLLSVQSGQLQPIATLSLDSLLQSCFGIYTSQSGGRYSLVVDGYTSGGTLASEELYFDAKAQRLLTHSTRLGVSIPNLSTRAVTNLRSRDIDEDGAVEIPVVLGNVSAFSTEQRMLWLSYYDFASIDTFENNFEKEAVLPGQRIQSVLPVLPQSSSAGSGLGSSSAATGGSSAVTDSSSAATGSSAAHSGASSAAQPTPTPTAAPQQEKPTNEKAFGLADLSYGYYMQLPISWKNRVTVERMGTRNWYLTDTASGETLLVVQILGPDETLSGGVRLGTAEEYTQVAAVGRYRIFVRIREDTGIDTADILGKVAVLS</sequence>
<proteinExistence type="predicted"/>
<evidence type="ECO:0000313" key="2">
    <source>
        <dbReference type="EMBL" id="MPM87553.1"/>
    </source>
</evidence>
<name>A0A645DFE2_9ZZZZ</name>
<feature type="region of interest" description="Disordered" evidence="1">
    <location>
        <begin position="231"/>
        <end position="286"/>
    </location>
</feature>